<sequence>MKSPETGPPSPEKEGRKFYRITPEQFQVLPDGTALRRWALFDKTEEIKIKGKDEISTDTRNGFMAWGFLEEDIPAGLEVDERGMEVQEKKKDEE</sequence>
<comment type="caution">
    <text evidence="1">The sequence shown here is derived from an EMBL/GenBank/DDBJ whole genome shotgun (WGS) entry which is preliminary data.</text>
</comment>
<reference evidence="1 2" key="1">
    <citation type="journal article" date="2016" name="Nat. Commun.">
        <title>Thousands of microbial genomes shed light on interconnected biogeochemical processes in an aquifer system.</title>
        <authorList>
            <person name="Anantharaman K."/>
            <person name="Brown C.T."/>
            <person name="Hug L.A."/>
            <person name="Sharon I."/>
            <person name="Castelle C.J."/>
            <person name="Probst A.J."/>
            <person name="Thomas B.C."/>
            <person name="Singh A."/>
            <person name="Wilkins M.J."/>
            <person name="Karaoz U."/>
            <person name="Brodie E.L."/>
            <person name="Williams K.H."/>
            <person name="Hubbard S.S."/>
            <person name="Banfield J.F."/>
        </authorList>
    </citation>
    <scope>NUCLEOTIDE SEQUENCE [LARGE SCALE GENOMIC DNA]</scope>
</reference>
<dbReference type="EMBL" id="MFFS01000038">
    <property type="protein sequence ID" value="OGF22162.1"/>
    <property type="molecule type" value="Genomic_DNA"/>
</dbReference>
<protein>
    <submittedName>
        <fullName evidence="1">Uncharacterized protein</fullName>
    </submittedName>
</protein>
<evidence type="ECO:0000313" key="1">
    <source>
        <dbReference type="EMBL" id="OGF22162.1"/>
    </source>
</evidence>
<organism evidence="1 2">
    <name type="scientific">Candidatus Falkowbacteria bacterium RBG_13_39_14</name>
    <dbReference type="NCBI Taxonomy" id="1797985"/>
    <lineage>
        <taxon>Bacteria</taxon>
        <taxon>Candidatus Falkowiibacteriota</taxon>
    </lineage>
</organism>
<name>A0A1F5S6H9_9BACT</name>
<evidence type="ECO:0000313" key="2">
    <source>
        <dbReference type="Proteomes" id="UP000178323"/>
    </source>
</evidence>
<proteinExistence type="predicted"/>
<gene>
    <name evidence="1" type="ORF">A2Y83_00990</name>
</gene>
<dbReference type="AlphaFoldDB" id="A0A1F5S6H9"/>
<dbReference type="Proteomes" id="UP000178323">
    <property type="component" value="Unassembled WGS sequence"/>
</dbReference>
<accession>A0A1F5S6H9</accession>